<evidence type="ECO:0000256" key="1">
    <source>
        <dbReference type="SAM" id="MobiDB-lite"/>
    </source>
</evidence>
<sequence>MLPKKHLSISEKRKNRKCAKDGWRHISERLKQHENSAQRMTNMNTWNEMRVRLDKNETIDKNLQEQIMKEKERWMQVLLTIFSTVKCLTTHNLAFRGSNEKLYQDRNGNFLRLIEMIAEFNVIMQDHVRHKVQNELISLLPDNVKSSITKIIKEAKDFSIILDCTPTIGHQEKMTLIVRCVNMSTNKIKISKYFLKFLKVDNTSGLRLFNELQDVLKYFNLNVDDVRGQVYDNVSNMKRKHQVIWNILTLELFHFFGIVQRIYSLFLGFTKRWKILLDNVLKLIVKFLSTTCRKNRIKSVKAIRFQTPQIRLALLELYKSYDDAKSKSEVESLVNALESFEFSCLCIDTNIKKLKGVLSYFKKYRDEGFTSCMNITKSIALDMNVEPTLPTKHHSRFEQLKTFESSFGFLFESNKLNSLDEKELRECCAIFHSDLLDVDLNDIFSELKVLQFTLPNELMSTIEILEFVKSAVKIVNDRQHIISSTPRGHSRWSPNIKMNIIQRFLHVLDSFSELDSLMLPKNIVVKELQFINALSNCYINVSIAYRIFLVVPLTMESTGKSFSKLKLIKTYLRSSVSEEWFNVLAILSIKKDFFRKH</sequence>
<evidence type="ECO:0000259" key="3">
    <source>
        <dbReference type="Pfam" id="PF14291"/>
    </source>
</evidence>
<feature type="domain" description="DUF4371" evidence="3">
    <location>
        <begin position="28"/>
        <end position="239"/>
    </location>
</feature>
<dbReference type="EMBL" id="CM017624">
    <property type="protein sequence ID" value="TYH83341.1"/>
    <property type="molecule type" value="Genomic_DNA"/>
</dbReference>
<dbReference type="Pfam" id="PF05699">
    <property type="entry name" value="Dimer_Tnp_hAT"/>
    <property type="match status" value="1"/>
</dbReference>
<dbReference type="GO" id="GO:0046983">
    <property type="term" value="F:protein dimerization activity"/>
    <property type="evidence" value="ECO:0007669"/>
    <property type="project" value="InterPro"/>
</dbReference>
<feature type="domain" description="HAT C-terminal dimerisation" evidence="2">
    <location>
        <begin position="528"/>
        <end position="592"/>
    </location>
</feature>
<evidence type="ECO:0000313" key="4">
    <source>
        <dbReference type="EMBL" id="TYH83341.1"/>
    </source>
</evidence>
<evidence type="ECO:0008006" key="6">
    <source>
        <dbReference type="Google" id="ProtNLM"/>
    </source>
</evidence>
<dbReference type="PANTHER" id="PTHR45749">
    <property type="match status" value="1"/>
</dbReference>
<name>A0A5D2LWC1_GOSTO</name>
<feature type="region of interest" description="Disordered" evidence="1">
    <location>
        <begin position="1"/>
        <end position="20"/>
    </location>
</feature>
<accession>A0A5D2LWC1</accession>
<keyword evidence="5" id="KW-1185">Reference proteome</keyword>
<organism evidence="4 5">
    <name type="scientific">Gossypium tomentosum</name>
    <name type="common">Hawaiian cotton</name>
    <name type="synonym">Gossypium sandvicense</name>
    <dbReference type="NCBI Taxonomy" id="34277"/>
    <lineage>
        <taxon>Eukaryota</taxon>
        <taxon>Viridiplantae</taxon>
        <taxon>Streptophyta</taxon>
        <taxon>Embryophyta</taxon>
        <taxon>Tracheophyta</taxon>
        <taxon>Spermatophyta</taxon>
        <taxon>Magnoliopsida</taxon>
        <taxon>eudicotyledons</taxon>
        <taxon>Gunneridae</taxon>
        <taxon>Pentapetalae</taxon>
        <taxon>rosids</taxon>
        <taxon>malvids</taxon>
        <taxon>Malvales</taxon>
        <taxon>Malvaceae</taxon>
        <taxon>Malvoideae</taxon>
        <taxon>Gossypium</taxon>
    </lineage>
</organism>
<evidence type="ECO:0000259" key="2">
    <source>
        <dbReference type="Pfam" id="PF05699"/>
    </source>
</evidence>
<dbReference type="InterPro" id="IPR008906">
    <property type="entry name" value="HATC_C_dom"/>
</dbReference>
<dbReference type="PANTHER" id="PTHR45749:SF35">
    <property type="entry name" value="AC-LIKE TRANSPOSASE-RELATED"/>
    <property type="match status" value="1"/>
</dbReference>
<dbReference type="InterPro" id="IPR025398">
    <property type="entry name" value="DUF4371"/>
</dbReference>
<gene>
    <name evidence="4" type="ORF">ES332_D02G126400v1</name>
</gene>
<dbReference type="Proteomes" id="UP000322667">
    <property type="component" value="Chromosome D02"/>
</dbReference>
<evidence type="ECO:0000313" key="5">
    <source>
        <dbReference type="Proteomes" id="UP000322667"/>
    </source>
</evidence>
<dbReference type="AlphaFoldDB" id="A0A5D2LWC1"/>
<reference evidence="4 5" key="1">
    <citation type="submission" date="2019-07" db="EMBL/GenBank/DDBJ databases">
        <title>WGS assembly of Gossypium tomentosum.</title>
        <authorList>
            <person name="Chen Z.J."/>
            <person name="Sreedasyam A."/>
            <person name="Ando A."/>
            <person name="Song Q."/>
            <person name="De L."/>
            <person name="Hulse-Kemp A."/>
            <person name="Ding M."/>
            <person name="Ye W."/>
            <person name="Kirkbride R."/>
            <person name="Jenkins J."/>
            <person name="Plott C."/>
            <person name="Lovell J."/>
            <person name="Lin Y.-M."/>
            <person name="Vaughn R."/>
            <person name="Liu B."/>
            <person name="Li W."/>
            <person name="Simpson S."/>
            <person name="Scheffler B."/>
            <person name="Saski C."/>
            <person name="Grover C."/>
            <person name="Hu G."/>
            <person name="Conover J."/>
            <person name="Carlson J."/>
            <person name="Shu S."/>
            <person name="Boston L."/>
            <person name="Williams M."/>
            <person name="Peterson D."/>
            <person name="Mcgee K."/>
            <person name="Jones D."/>
            <person name="Wendel J."/>
            <person name="Stelly D."/>
            <person name="Grimwood J."/>
            <person name="Schmutz J."/>
        </authorList>
    </citation>
    <scope>NUCLEOTIDE SEQUENCE [LARGE SCALE GENOMIC DNA]</scope>
    <source>
        <strain evidence="4">7179.01</strain>
    </source>
</reference>
<protein>
    <recommendedName>
        <fullName evidence="6">DUF4371 domain-containing protein</fullName>
    </recommendedName>
</protein>
<feature type="compositionally biased region" description="Basic and acidic residues" evidence="1">
    <location>
        <begin position="8"/>
        <end position="20"/>
    </location>
</feature>
<dbReference type="Pfam" id="PF14291">
    <property type="entry name" value="DUF4371"/>
    <property type="match status" value="1"/>
</dbReference>
<proteinExistence type="predicted"/>